<name>F2HHF2_9CRYP</name>
<evidence type="ECO:0000256" key="4">
    <source>
        <dbReference type="ARBA" id="ARBA00023186"/>
    </source>
</evidence>
<dbReference type="AlphaFoldDB" id="F2HHF2"/>
<protein>
    <submittedName>
        <fullName evidence="6">T-complex protein 1 alpha SU</fullName>
    </submittedName>
</protein>
<geneLocation type="nucleomorph" evidence="6"/>
<evidence type="ECO:0000313" key="7">
    <source>
        <dbReference type="Proteomes" id="UP000243423"/>
    </source>
</evidence>
<dbReference type="PRINTS" id="PR00304">
    <property type="entry name" value="TCOMPLEXTCP1"/>
</dbReference>
<dbReference type="PROSITE" id="PS00995">
    <property type="entry name" value="TCP1_3"/>
    <property type="match status" value="1"/>
</dbReference>
<accession>F2HHF2</accession>
<dbReference type="RefSeq" id="XP_003239646.1">
    <property type="nucleotide sequence ID" value="XM_003239598.1"/>
</dbReference>
<dbReference type="SUPFAM" id="SSF52029">
    <property type="entry name" value="GroEL apical domain-like"/>
    <property type="match status" value="1"/>
</dbReference>
<dbReference type="InterPro" id="IPR027413">
    <property type="entry name" value="GROEL-like_equatorial_sf"/>
</dbReference>
<dbReference type="GO" id="GO:0051082">
    <property type="term" value="F:unfolded protein binding"/>
    <property type="evidence" value="ECO:0007669"/>
    <property type="project" value="InterPro"/>
</dbReference>
<reference evidence="6 7" key="1">
    <citation type="journal article" date="2011" name="Genome Biol. Evol.">
        <title>Complete nucleomorph genome sequence of the nonphotosynthetic alga Cryptomonas paramecium reveals a core nucleomorph gene set.</title>
        <authorList>
            <person name="Tanifuji G."/>
            <person name="Onodera N.T."/>
            <person name="Wheeler T.J."/>
            <person name="Dlutek M."/>
            <person name="Donaher N."/>
            <person name="Archibald J.M."/>
        </authorList>
    </citation>
    <scope>NUCLEOTIDE SEQUENCE [LARGE SCALE GENOMIC DNA]</scope>
    <source>
        <strain evidence="6 7">CCAP977/2A</strain>
    </source>
</reference>
<dbReference type="Proteomes" id="UP000243423">
    <property type="component" value="Nucleomorph 1"/>
</dbReference>
<keyword evidence="3 5" id="KW-0067">ATP-binding</keyword>
<dbReference type="SUPFAM" id="SSF48592">
    <property type="entry name" value="GroEL equatorial domain-like"/>
    <property type="match status" value="1"/>
</dbReference>
<dbReference type="EMBL" id="CP002172">
    <property type="protein sequence ID" value="AEA38748.1"/>
    <property type="molecule type" value="Genomic_DNA"/>
</dbReference>
<dbReference type="InterPro" id="IPR002194">
    <property type="entry name" value="Chaperonin_TCP-1_CS"/>
</dbReference>
<evidence type="ECO:0000256" key="1">
    <source>
        <dbReference type="ARBA" id="ARBA00008020"/>
    </source>
</evidence>
<dbReference type="InterPro" id="IPR002423">
    <property type="entry name" value="Cpn60/GroEL/TCP-1"/>
</dbReference>
<proteinExistence type="inferred from homology"/>
<dbReference type="SUPFAM" id="SSF54849">
    <property type="entry name" value="GroEL-intermediate domain like"/>
    <property type="match status" value="1"/>
</dbReference>
<keyword evidence="4 5" id="KW-0143">Chaperone</keyword>
<dbReference type="GeneID" id="10446942"/>
<dbReference type="GO" id="GO:0005524">
    <property type="term" value="F:ATP binding"/>
    <property type="evidence" value="ECO:0007669"/>
    <property type="project" value="UniProtKB-KW"/>
</dbReference>
<evidence type="ECO:0000256" key="2">
    <source>
        <dbReference type="ARBA" id="ARBA00022741"/>
    </source>
</evidence>
<dbReference type="Gene3D" id="3.50.7.10">
    <property type="entry name" value="GroEL"/>
    <property type="match status" value="1"/>
</dbReference>
<dbReference type="InterPro" id="IPR027410">
    <property type="entry name" value="TCP-1-like_intermed_sf"/>
</dbReference>
<evidence type="ECO:0000256" key="3">
    <source>
        <dbReference type="ARBA" id="ARBA00022840"/>
    </source>
</evidence>
<dbReference type="Gene3D" id="1.10.560.10">
    <property type="entry name" value="GroEL-like equatorial domain"/>
    <property type="match status" value="1"/>
</dbReference>
<dbReference type="InterPro" id="IPR017998">
    <property type="entry name" value="Chaperone_TCP-1"/>
</dbReference>
<sequence>MDFSETTGQQIRDENVRACMEIFKVIETSFGPISFDKMIINELGEICFTNDGANILKRIEILHPAAKILVSLSQQQDEEIGDGTTGVVLIACELLKRANELINKKIHPSVVISAYRLAMCYACRRIKENMCVFTGLSDTSFFINVAKTSLSSKIIGLNSKKFATISFYVIKSVFILEKKKKKIYFELKAINFVKVYGDSMNSSHIFDGCVIEHQEMFSNVVNYTGPVKIMCFNFDLKLSKPKLGVSVQTKNLSDIKTIFDRELKALLVQVKNIVQVGVNLIFTTKNIDDFIVKYLVKNGIVIIRRISDIFIKKIAAITGLKVQNSLKKNNLYYDTKFLQIGEAEEFFKEKISSENFILLRGCRFCPSGSVILRGATGFLLDEIAHALYDAMCAIKKAAETNKFVTGGGSVETNLSVSLEKLASNIYTQEQLGILEFSEALLVIPKTLCKNAGLNYTEILSKLKILHLISLYEKFSQLKHFGIDLFTGQLVNQLKNGIVEPAVSKIKSIQIATEATITLLRIDDFIISTKQNKNK</sequence>
<dbReference type="PROSITE" id="PS00750">
    <property type="entry name" value="TCP1_1"/>
    <property type="match status" value="1"/>
</dbReference>
<dbReference type="Pfam" id="PF00118">
    <property type="entry name" value="Cpn60_TCP1"/>
    <property type="match status" value="1"/>
</dbReference>
<dbReference type="GO" id="GO:0140662">
    <property type="term" value="F:ATP-dependent protein folding chaperone"/>
    <property type="evidence" value="ECO:0007669"/>
    <property type="project" value="InterPro"/>
</dbReference>
<keyword evidence="6" id="KW-0542">Nucleomorph</keyword>
<organism evidence="6 7">
    <name type="scientific">Cryptomonas paramaecium</name>
    <dbReference type="NCBI Taxonomy" id="2898"/>
    <lineage>
        <taxon>Eukaryota</taxon>
        <taxon>Cryptophyceae</taxon>
        <taxon>Cryptomonadales</taxon>
        <taxon>Cryptomonadaceae</taxon>
        <taxon>Cryptomonas</taxon>
    </lineage>
</organism>
<keyword evidence="2 5" id="KW-0547">Nucleotide-binding</keyword>
<dbReference type="PANTHER" id="PTHR11353">
    <property type="entry name" value="CHAPERONIN"/>
    <property type="match status" value="1"/>
</dbReference>
<comment type="similarity">
    <text evidence="1 5">Belongs to the TCP-1 chaperonin family.</text>
</comment>
<dbReference type="Gene3D" id="3.30.260.10">
    <property type="entry name" value="TCP-1-like chaperonin intermediate domain"/>
    <property type="match status" value="1"/>
</dbReference>
<gene>
    <name evidence="6" type="primary">tcpA</name>
    <name evidence="6" type="ORF">CPARA_1gp090</name>
</gene>
<dbReference type="GO" id="GO:0016887">
    <property type="term" value="F:ATP hydrolysis activity"/>
    <property type="evidence" value="ECO:0007669"/>
    <property type="project" value="InterPro"/>
</dbReference>
<evidence type="ECO:0000313" key="6">
    <source>
        <dbReference type="EMBL" id="AEA38748.1"/>
    </source>
</evidence>
<dbReference type="InterPro" id="IPR027409">
    <property type="entry name" value="GroEL-like_apical_dom_sf"/>
</dbReference>
<evidence type="ECO:0000256" key="5">
    <source>
        <dbReference type="RuleBase" id="RU004187"/>
    </source>
</evidence>